<evidence type="ECO:0000256" key="9">
    <source>
        <dbReference type="ARBA" id="ARBA00022723"/>
    </source>
</evidence>
<evidence type="ECO:0000256" key="20">
    <source>
        <dbReference type="ARBA" id="ARBA00033328"/>
    </source>
</evidence>
<dbReference type="SUPFAM" id="SSF53187">
    <property type="entry name" value="Zn-dependent exopeptidases"/>
    <property type="match status" value="1"/>
</dbReference>
<evidence type="ECO:0000313" key="24">
    <source>
        <dbReference type="Proteomes" id="UP001595444"/>
    </source>
</evidence>
<evidence type="ECO:0000256" key="8">
    <source>
        <dbReference type="ARBA" id="ARBA00022670"/>
    </source>
</evidence>
<dbReference type="Pfam" id="PF04389">
    <property type="entry name" value="Peptidase_M28"/>
    <property type="match status" value="1"/>
</dbReference>
<dbReference type="RefSeq" id="WP_194212757.1">
    <property type="nucleotide sequence ID" value="NZ_CP061205.1"/>
</dbReference>
<dbReference type="Gene3D" id="3.40.630.10">
    <property type="entry name" value="Zn peptidases"/>
    <property type="match status" value="1"/>
</dbReference>
<evidence type="ECO:0000256" key="1">
    <source>
        <dbReference type="ARBA" id="ARBA00004240"/>
    </source>
</evidence>
<feature type="signal peptide" evidence="21">
    <location>
        <begin position="1"/>
        <end position="22"/>
    </location>
</feature>
<accession>A0ABV7D1E2</accession>
<feature type="domain" description="Peptidase M28" evidence="22">
    <location>
        <begin position="291"/>
        <end position="505"/>
    </location>
</feature>
<dbReference type="PROSITE" id="PS51257">
    <property type="entry name" value="PROKAR_LIPOPROTEIN"/>
    <property type="match status" value="1"/>
</dbReference>
<evidence type="ECO:0000256" key="19">
    <source>
        <dbReference type="ARBA" id="ARBA00025833"/>
    </source>
</evidence>
<evidence type="ECO:0000256" key="6">
    <source>
        <dbReference type="ARBA" id="ARBA00022525"/>
    </source>
</evidence>
<keyword evidence="12" id="KW-0256">Endoplasmic reticulum</keyword>
<keyword evidence="11" id="KW-0378">Hydrolase</keyword>
<evidence type="ECO:0000256" key="7">
    <source>
        <dbReference type="ARBA" id="ARBA00022645"/>
    </source>
</evidence>
<organism evidence="23 24">
    <name type="scientific">Kordiimonas pumila</name>
    <dbReference type="NCBI Taxonomy" id="2161677"/>
    <lineage>
        <taxon>Bacteria</taxon>
        <taxon>Pseudomonadati</taxon>
        <taxon>Pseudomonadota</taxon>
        <taxon>Alphaproteobacteria</taxon>
        <taxon>Kordiimonadales</taxon>
        <taxon>Kordiimonadaceae</taxon>
        <taxon>Kordiimonas</taxon>
    </lineage>
</organism>
<keyword evidence="14" id="KW-0333">Golgi apparatus</keyword>
<evidence type="ECO:0000256" key="21">
    <source>
        <dbReference type="SAM" id="SignalP"/>
    </source>
</evidence>
<comment type="caution">
    <text evidence="23">The sequence shown here is derived from an EMBL/GenBank/DDBJ whole genome shotgun (WGS) entry which is preliminary data.</text>
</comment>
<comment type="subunit">
    <text evidence="19">Homodimer. The monomeric form is inactive while the homodimer is active.</text>
</comment>
<evidence type="ECO:0000256" key="18">
    <source>
        <dbReference type="ARBA" id="ARBA00023228"/>
    </source>
</evidence>
<dbReference type="EMBL" id="JBHRSL010000002">
    <property type="protein sequence ID" value="MFC3050710.1"/>
    <property type="molecule type" value="Genomic_DNA"/>
</dbReference>
<keyword evidence="16" id="KW-0865">Zymogen</keyword>
<keyword evidence="15" id="KW-0482">Metalloprotease</keyword>
<keyword evidence="8" id="KW-0645">Protease</keyword>
<evidence type="ECO:0000256" key="15">
    <source>
        <dbReference type="ARBA" id="ARBA00023049"/>
    </source>
</evidence>
<dbReference type="PANTHER" id="PTHR12053">
    <property type="entry name" value="PROTEASE FAMILY M28 PLASMA GLUTAMATE CARBOXYPEPTIDASE-RELATED"/>
    <property type="match status" value="1"/>
</dbReference>
<keyword evidence="10 21" id="KW-0732">Signal</keyword>
<evidence type="ECO:0000256" key="5">
    <source>
        <dbReference type="ARBA" id="ARBA00014116"/>
    </source>
</evidence>
<reference evidence="24" key="1">
    <citation type="journal article" date="2019" name="Int. J. Syst. Evol. Microbiol.">
        <title>The Global Catalogue of Microorganisms (GCM) 10K type strain sequencing project: providing services to taxonomists for standard genome sequencing and annotation.</title>
        <authorList>
            <consortium name="The Broad Institute Genomics Platform"/>
            <consortium name="The Broad Institute Genome Sequencing Center for Infectious Disease"/>
            <person name="Wu L."/>
            <person name="Ma J."/>
        </authorList>
    </citation>
    <scope>NUCLEOTIDE SEQUENCE [LARGE SCALE GENOMIC DNA]</scope>
    <source>
        <strain evidence="24">KCTC 62164</strain>
    </source>
</reference>
<keyword evidence="6" id="KW-0964">Secreted</keyword>
<keyword evidence="17" id="KW-0325">Glycoprotein</keyword>
<name>A0ABV7D1E2_9PROT</name>
<evidence type="ECO:0000313" key="23">
    <source>
        <dbReference type="EMBL" id="MFC3050710.1"/>
    </source>
</evidence>
<keyword evidence="24" id="KW-1185">Reference proteome</keyword>
<feature type="chain" id="PRO_5045730363" description="Carboxypeptidase Q" evidence="21">
    <location>
        <begin position="23"/>
        <end position="529"/>
    </location>
</feature>
<keyword evidence="18" id="KW-0458">Lysosome</keyword>
<gene>
    <name evidence="23" type="ORF">ACFOKA_02215</name>
</gene>
<dbReference type="Gene3D" id="3.50.30.30">
    <property type="match status" value="1"/>
</dbReference>
<sequence length="529" mass="59122">MKLSLRIILLLSFAFSCLSVQAGDEVDLAVMTQIREEGFKNSQVMETVSYLSDVIGPRLTGSPALKQANIWTKETLEKWGLVNGRLEGFDFGPGWTADHVSVFMTAPRNVQLSALPISWHPGTNGVLHGAIYYAPMDENGDFRKYKGKLAGKIVFVDKLEGYQAPSNEVMIRRTEKDLIKSKNYRIPNGEQEEDFDWWVEYITFHHELESFLAEEGALAMVRQSTRDAMLIEASGYKHIDGQLPKIPGVVLAAEHYRRAVRLLRRDMDVELSIDVDAEFYTQDLKSYSTLADIEGALPNPNIVMVGAHLDSWVGGDGAADNAAGVAVVMEAVRILKAINVTPHHTIRVALWGGEEQGYFGSQQYATNHLTERPKNTNEDLRFMGPYELYYNQFPMITKPDYDQFSVYFNLDNGSGKIRGIYSEGNLAAGAIFKDWLVPFHDIGAATVTMNITGGTDHEVFDHIGLPAFQFIQDPLDYESRVHHTQVDTLDHIAEGDLKQAAVVLAGFIYNAAMQEEKMPRKPLPVATPE</sequence>
<evidence type="ECO:0000256" key="13">
    <source>
        <dbReference type="ARBA" id="ARBA00022833"/>
    </source>
</evidence>
<evidence type="ECO:0000256" key="16">
    <source>
        <dbReference type="ARBA" id="ARBA00023145"/>
    </source>
</evidence>
<evidence type="ECO:0000256" key="12">
    <source>
        <dbReference type="ARBA" id="ARBA00022824"/>
    </source>
</evidence>
<evidence type="ECO:0000256" key="10">
    <source>
        <dbReference type="ARBA" id="ARBA00022729"/>
    </source>
</evidence>
<evidence type="ECO:0000256" key="3">
    <source>
        <dbReference type="ARBA" id="ARBA00004555"/>
    </source>
</evidence>
<dbReference type="Proteomes" id="UP001595444">
    <property type="component" value="Unassembled WGS sequence"/>
</dbReference>
<comment type="subcellular location">
    <subcellularLocation>
        <location evidence="1">Endoplasmic reticulum</location>
    </subcellularLocation>
    <subcellularLocation>
        <location evidence="3">Golgi apparatus</location>
    </subcellularLocation>
    <subcellularLocation>
        <location evidence="2">Lysosome</location>
    </subcellularLocation>
    <subcellularLocation>
        <location evidence="4">Secreted</location>
    </subcellularLocation>
</comment>
<evidence type="ECO:0000256" key="14">
    <source>
        <dbReference type="ARBA" id="ARBA00023034"/>
    </source>
</evidence>
<dbReference type="InterPro" id="IPR007484">
    <property type="entry name" value="Peptidase_M28"/>
</dbReference>
<keyword evidence="9" id="KW-0479">Metal-binding</keyword>
<evidence type="ECO:0000256" key="2">
    <source>
        <dbReference type="ARBA" id="ARBA00004371"/>
    </source>
</evidence>
<evidence type="ECO:0000256" key="4">
    <source>
        <dbReference type="ARBA" id="ARBA00004613"/>
    </source>
</evidence>
<dbReference type="InterPro" id="IPR039866">
    <property type="entry name" value="CPQ"/>
</dbReference>
<protein>
    <recommendedName>
        <fullName evidence="5">Carboxypeptidase Q</fullName>
    </recommendedName>
    <alternativeName>
        <fullName evidence="20">Plasma glutamate carboxypeptidase</fullName>
    </alternativeName>
</protein>
<evidence type="ECO:0000256" key="17">
    <source>
        <dbReference type="ARBA" id="ARBA00023180"/>
    </source>
</evidence>
<proteinExistence type="predicted"/>
<evidence type="ECO:0000259" key="22">
    <source>
        <dbReference type="Pfam" id="PF04389"/>
    </source>
</evidence>
<evidence type="ECO:0000256" key="11">
    <source>
        <dbReference type="ARBA" id="ARBA00022801"/>
    </source>
</evidence>
<keyword evidence="7" id="KW-0121">Carboxypeptidase</keyword>
<dbReference type="PANTHER" id="PTHR12053:SF3">
    <property type="entry name" value="CARBOXYPEPTIDASE Q"/>
    <property type="match status" value="1"/>
</dbReference>
<keyword evidence="13" id="KW-0862">Zinc</keyword>